<proteinExistence type="predicted"/>
<evidence type="ECO:0000313" key="2">
    <source>
        <dbReference type="Proteomes" id="UP000284057"/>
    </source>
</evidence>
<evidence type="ECO:0000313" key="1">
    <source>
        <dbReference type="EMBL" id="RIQ19556.1"/>
    </source>
</evidence>
<dbReference type="OrthoDB" id="3404159at2"/>
<organism evidence="1 2">
    <name type="scientific">Jiangella rhizosphaerae</name>
    <dbReference type="NCBI Taxonomy" id="2293569"/>
    <lineage>
        <taxon>Bacteria</taxon>
        <taxon>Bacillati</taxon>
        <taxon>Actinomycetota</taxon>
        <taxon>Actinomycetes</taxon>
        <taxon>Jiangellales</taxon>
        <taxon>Jiangellaceae</taxon>
        <taxon>Jiangella</taxon>
    </lineage>
</organism>
<dbReference type="EMBL" id="QUAL01000181">
    <property type="protein sequence ID" value="RIQ19556.1"/>
    <property type="molecule type" value="Genomic_DNA"/>
</dbReference>
<comment type="caution">
    <text evidence="1">The sequence shown here is derived from an EMBL/GenBank/DDBJ whole genome shotgun (WGS) entry which is preliminary data.</text>
</comment>
<name>A0A418KMD1_9ACTN</name>
<protein>
    <submittedName>
        <fullName evidence="1">Uncharacterized protein</fullName>
    </submittedName>
</protein>
<gene>
    <name evidence="1" type="ORF">DY240_19515</name>
</gene>
<dbReference type="AlphaFoldDB" id="A0A418KMD1"/>
<sequence length="67" mass="7308">MTVPGKPHSAPAVEAIELTPEEYAKAKRAALKSVGLTYRQLERQARTGQFSSPRAHKVWVAIGGHAR</sequence>
<accession>A0A418KMD1</accession>
<dbReference type="Proteomes" id="UP000284057">
    <property type="component" value="Unassembled WGS sequence"/>
</dbReference>
<keyword evidence="2" id="KW-1185">Reference proteome</keyword>
<reference evidence="1 2" key="1">
    <citation type="submission" date="2018-09" db="EMBL/GenBank/DDBJ databases">
        <title>Isolation, diversity and antifungal activity of actinobacteria from wheat.</title>
        <authorList>
            <person name="Han C."/>
        </authorList>
    </citation>
    <scope>NUCLEOTIDE SEQUENCE [LARGE SCALE GENOMIC DNA]</scope>
    <source>
        <strain evidence="1 2">NEAU-YY265</strain>
    </source>
</reference>